<dbReference type="InterPro" id="IPR001604">
    <property type="entry name" value="Endo_G_ENPP1-like_dom"/>
</dbReference>
<dbReference type="GO" id="GO:0005634">
    <property type="term" value="C:nucleus"/>
    <property type="evidence" value="ECO:0007669"/>
    <property type="project" value="TreeGrafter"/>
</dbReference>
<dbReference type="PANTHER" id="PTHR13966:SF19">
    <property type="entry name" value="NUCLEASE EXOG, MITOCHONDRIAL"/>
    <property type="match status" value="1"/>
</dbReference>
<dbReference type="OrthoDB" id="5960141at2759"/>
<keyword evidence="7" id="KW-1185">Reference proteome</keyword>
<keyword evidence="2" id="KW-0540">Nuclease</keyword>
<name>A0A8K0C5R2_IGNLU</name>
<dbReference type="GO" id="GO:0000014">
    <property type="term" value="F:single-stranded DNA endodeoxyribonuclease activity"/>
    <property type="evidence" value="ECO:0007669"/>
    <property type="project" value="TreeGrafter"/>
</dbReference>
<dbReference type="GO" id="GO:0006309">
    <property type="term" value="P:apoptotic DNA fragmentation"/>
    <property type="evidence" value="ECO:0007669"/>
    <property type="project" value="TreeGrafter"/>
</dbReference>
<dbReference type="Pfam" id="PF01223">
    <property type="entry name" value="Endonuclease_NS"/>
    <property type="match status" value="1"/>
</dbReference>
<comment type="caution">
    <text evidence="6">The sequence shown here is derived from an EMBL/GenBank/DDBJ whole genome shotgun (WGS) entry which is preliminary data.</text>
</comment>
<accession>A0A8K0C5R2</accession>
<dbReference type="GO" id="GO:0004521">
    <property type="term" value="F:RNA endonuclease activity"/>
    <property type="evidence" value="ECO:0007669"/>
    <property type="project" value="TreeGrafter"/>
</dbReference>
<comment type="similarity">
    <text evidence="1">Belongs to the DNA/RNA non-specific endonuclease family.</text>
</comment>
<dbReference type="PANTHER" id="PTHR13966">
    <property type="entry name" value="ENDONUCLEASE RELATED"/>
    <property type="match status" value="1"/>
</dbReference>
<dbReference type="SUPFAM" id="SSF54060">
    <property type="entry name" value="His-Me finger endonucleases"/>
    <property type="match status" value="1"/>
</dbReference>
<evidence type="ECO:0000313" key="7">
    <source>
        <dbReference type="Proteomes" id="UP000801492"/>
    </source>
</evidence>
<dbReference type="EMBL" id="VTPC01091203">
    <property type="protein sequence ID" value="KAF2879242.1"/>
    <property type="molecule type" value="Genomic_DNA"/>
</dbReference>
<keyword evidence="3" id="KW-0255">Endonuclease</keyword>
<dbReference type="GO" id="GO:0046872">
    <property type="term" value="F:metal ion binding"/>
    <property type="evidence" value="ECO:0007669"/>
    <property type="project" value="UniProtKB-KW"/>
</dbReference>
<dbReference type="AlphaFoldDB" id="A0A8K0C5R2"/>
<evidence type="ECO:0000256" key="1">
    <source>
        <dbReference type="ARBA" id="ARBA00010052"/>
    </source>
</evidence>
<evidence type="ECO:0000256" key="4">
    <source>
        <dbReference type="PIRSR" id="PIRSR640255-2"/>
    </source>
</evidence>
<keyword evidence="3" id="KW-0378">Hydrolase</keyword>
<dbReference type="GO" id="GO:0003676">
    <property type="term" value="F:nucleic acid binding"/>
    <property type="evidence" value="ECO:0007669"/>
    <property type="project" value="InterPro"/>
</dbReference>
<dbReference type="InterPro" id="IPR044925">
    <property type="entry name" value="His-Me_finger_sf"/>
</dbReference>
<feature type="domain" description="DNA/RNA non-specific endonuclease/pyrophosphatase/phosphodiesterase" evidence="5">
    <location>
        <begin position="2"/>
        <end position="128"/>
    </location>
</feature>
<protein>
    <recommendedName>
        <fullName evidence="5">DNA/RNA non-specific endonuclease/pyrophosphatase/phosphodiesterase domain-containing protein</fullName>
    </recommendedName>
</protein>
<dbReference type="Proteomes" id="UP000801492">
    <property type="component" value="Unassembled WGS sequence"/>
</dbReference>
<gene>
    <name evidence="6" type="ORF">ILUMI_26929</name>
</gene>
<dbReference type="Gene3D" id="3.40.570.10">
    <property type="entry name" value="Extracellular Endonuclease, subunit A"/>
    <property type="match status" value="1"/>
</dbReference>
<dbReference type="InterPro" id="IPR044929">
    <property type="entry name" value="DNA/RNA_non-sp_Endonuclease_sf"/>
</dbReference>
<dbReference type="GO" id="GO:0005743">
    <property type="term" value="C:mitochondrial inner membrane"/>
    <property type="evidence" value="ECO:0007669"/>
    <property type="project" value="TreeGrafter"/>
</dbReference>
<sequence length="151" mass="17299">MTFYYINSAPQWKSFNGGNWKNLEITIRKEALERNVRLSVYTGTHETLRLNNRVITLGSSGKMPVPLYFWKVVTEKKTGEGIAFVGVNDPFNLYQLLCPDICNQITWLGNFGELRKRQNSGIVYCCSIESLKRIPNIVLPEFQQYTGGILD</sequence>
<proteinExistence type="inferred from homology"/>
<evidence type="ECO:0000256" key="3">
    <source>
        <dbReference type="ARBA" id="ARBA00022759"/>
    </source>
</evidence>
<feature type="binding site" evidence="4">
    <location>
        <position position="16"/>
    </location>
    <ligand>
        <name>Mg(2+)</name>
        <dbReference type="ChEBI" id="CHEBI:18420"/>
        <note>catalytic</note>
    </ligand>
</feature>
<dbReference type="InterPro" id="IPR040255">
    <property type="entry name" value="Non-specific_endonuclease"/>
</dbReference>
<organism evidence="6 7">
    <name type="scientific">Ignelater luminosus</name>
    <name type="common">Cucubano</name>
    <name type="synonym">Pyrophorus luminosus</name>
    <dbReference type="NCBI Taxonomy" id="2038154"/>
    <lineage>
        <taxon>Eukaryota</taxon>
        <taxon>Metazoa</taxon>
        <taxon>Ecdysozoa</taxon>
        <taxon>Arthropoda</taxon>
        <taxon>Hexapoda</taxon>
        <taxon>Insecta</taxon>
        <taxon>Pterygota</taxon>
        <taxon>Neoptera</taxon>
        <taxon>Endopterygota</taxon>
        <taxon>Coleoptera</taxon>
        <taxon>Polyphaga</taxon>
        <taxon>Elateriformia</taxon>
        <taxon>Elateroidea</taxon>
        <taxon>Elateridae</taxon>
        <taxon>Agrypninae</taxon>
        <taxon>Pyrophorini</taxon>
        <taxon>Ignelater</taxon>
    </lineage>
</organism>
<reference evidence="6" key="1">
    <citation type="submission" date="2019-08" db="EMBL/GenBank/DDBJ databases">
        <title>The genome of the North American firefly Photinus pyralis.</title>
        <authorList>
            <consortium name="Photinus pyralis genome working group"/>
            <person name="Fallon T.R."/>
            <person name="Sander Lower S.E."/>
            <person name="Weng J.-K."/>
        </authorList>
    </citation>
    <scope>NUCLEOTIDE SEQUENCE</scope>
    <source>
        <strain evidence="6">TRF0915ILg1</strain>
        <tissue evidence="6">Whole body</tissue>
    </source>
</reference>
<evidence type="ECO:0000256" key="2">
    <source>
        <dbReference type="ARBA" id="ARBA00022722"/>
    </source>
</evidence>
<evidence type="ECO:0000259" key="5">
    <source>
        <dbReference type="Pfam" id="PF01223"/>
    </source>
</evidence>
<evidence type="ECO:0000313" key="6">
    <source>
        <dbReference type="EMBL" id="KAF2879242.1"/>
    </source>
</evidence>
<keyword evidence="4" id="KW-0479">Metal-binding</keyword>